<evidence type="ECO:0000313" key="2">
    <source>
        <dbReference type="EMBL" id="OQV16183.1"/>
    </source>
</evidence>
<keyword evidence="3" id="KW-1185">Reference proteome</keyword>
<evidence type="ECO:0000256" key="1">
    <source>
        <dbReference type="SAM" id="MobiDB-lite"/>
    </source>
</evidence>
<accession>A0A1W0WM39</accession>
<feature type="compositionally biased region" description="Basic residues" evidence="1">
    <location>
        <begin position="1"/>
        <end position="10"/>
    </location>
</feature>
<feature type="region of interest" description="Disordered" evidence="1">
    <location>
        <begin position="84"/>
        <end position="134"/>
    </location>
</feature>
<dbReference type="Proteomes" id="UP000192578">
    <property type="component" value="Unassembled WGS sequence"/>
</dbReference>
<protein>
    <submittedName>
        <fullName evidence="2">Uncharacterized protein</fullName>
    </submittedName>
</protein>
<name>A0A1W0WM39_HYPEX</name>
<reference evidence="3" key="1">
    <citation type="submission" date="2017-01" db="EMBL/GenBank/DDBJ databases">
        <title>Comparative genomics of anhydrobiosis in the tardigrade Hypsibius dujardini.</title>
        <authorList>
            <person name="Yoshida Y."/>
            <person name="Koutsovoulos G."/>
            <person name="Laetsch D."/>
            <person name="Stevens L."/>
            <person name="Kumar S."/>
            <person name="Horikawa D."/>
            <person name="Ishino K."/>
            <person name="Komine S."/>
            <person name="Tomita M."/>
            <person name="Blaxter M."/>
            <person name="Arakawa K."/>
        </authorList>
    </citation>
    <scope>NUCLEOTIDE SEQUENCE [LARGE SCALE GENOMIC DNA]</scope>
    <source>
        <strain evidence="3">Z151</strain>
    </source>
</reference>
<evidence type="ECO:0000313" key="3">
    <source>
        <dbReference type="Proteomes" id="UP000192578"/>
    </source>
</evidence>
<dbReference type="OrthoDB" id="10527513at2759"/>
<comment type="caution">
    <text evidence="2">The sequence shown here is derived from an EMBL/GenBank/DDBJ whole genome shotgun (WGS) entry which is preliminary data.</text>
</comment>
<feature type="region of interest" description="Disordered" evidence="1">
    <location>
        <begin position="1"/>
        <end position="56"/>
    </location>
</feature>
<dbReference type="AlphaFoldDB" id="A0A1W0WM39"/>
<gene>
    <name evidence="2" type="ORF">BV898_09667</name>
</gene>
<proteinExistence type="predicted"/>
<dbReference type="EMBL" id="MTYJ01000077">
    <property type="protein sequence ID" value="OQV16183.1"/>
    <property type="molecule type" value="Genomic_DNA"/>
</dbReference>
<feature type="compositionally biased region" description="Basic residues" evidence="1">
    <location>
        <begin position="124"/>
        <end position="134"/>
    </location>
</feature>
<organism evidence="2 3">
    <name type="scientific">Hypsibius exemplaris</name>
    <name type="common">Freshwater tardigrade</name>
    <dbReference type="NCBI Taxonomy" id="2072580"/>
    <lineage>
        <taxon>Eukaryota</taxon>
        <taxon>Metazoa</taxon>
        <taxon>Ecdysozoa</taxon>
        <taxon>Tardigrada</taxon>
        <taxon>Eutardigrada</taxon>
        <taxon>Parachela</taxon>
        <taxon>Hypsibioidea</taxon>
        <taxon>Hypsibiidae</taxon>
        <taxon>Hypsibius</taxon>
    </lineage>
</organism>
<sequence length="134" mass="14225">MAQGKSKGKAQRPGDAVKKNATKKPAAAHTKGVNKKKTVPRGGAKHNTSATTDMKRSFQKAINARIEVEVSQRARACEMKSFKLIKPGESSASASTSVGPSKKVKKGPTPGLSVKATLKETSKRIQKKKAGKKN</sequence>